<dbReference type="eggNOG" id="COG1833">
    <property type="taxonomic scope" value="Bacteria"/>
</dbReference>
<dbReference type="InterPro" id="IPR002837">
    <property type="entry name" value="DUF123"/>
</dbReference>
<name>B3ELJ8_CHLPB</name>
<dbReference type="EMBL" id="CP001101">
    <property type="protein sequence ID" value="ACE03327.1"/>
    <property type="molecule type" value="Genomic_DNA"/>
</dbReference>
<dbReference type="OrthoDB" id="9811593at2"/>
<evidence type="ECO:0000313" key="1">
    <source>
        <dbReference type="EMBL" id="ACE03327.1"/>
    </source>
</evidence>
<dbReference type="Pfam" id="PF01986">
    <property type="entry name" value="DUF123"/>
    <property type="match status" value="1"/>
</dbReference>
<dbReference type="PANTHER" id="PTHR37460:SF1">
    <property type="entry name" value="ENDONUCLEASE III"/>
    <property type="match status" value="1"/>
</dbReference>
<proteinExistence type="predicted"/>
<accession>B3ELJ8</accession>
<evidence type="ECO:0008006" key="2">
    <source>
        <dbReference type="Google" id="ProtNLM"/>
    </source>
</evidence>
<reference evidence="1" key="1">
    <citation type="submission" date="2008-06" db="EMBL/GenBank/DDBJ databases">
        <title>Complete sequence of Chlorobium phaeobacteroides BS1.</title>
        <authorList>
            <consortium name="US DOE Joint Genome Institute"/>
            <person name="Lucas S."/>
            <person name="Copeland A."/>
            <person name="Lapidus A."/>
            <person name="Glavina del Rio T."/>
            <person name="Dalin E."/>
            <person name="Tice H."/>
            <person name="Bruce D."/>
            <person name="Goodwin L."/>
            <person name="Pitluck S."/>
            <person name="Schmutz J."/>
            <person name="Larimer F."/>
            <person name="Land M."/>
            <person name="Hauser L."/>
            <person name="Kyrpides N."/>
            <person name="Ovchinnikova G."/>
            <person name="Li T."/>
            <person name="Liu Z."/>
            <person name="Zhao F."/>
            <person name="Overmann J."/>
            <person name="Bryant D.A."/>
            <person name="Richardson P."/>
        </authorList>
    </citation>
    <scope>NUCLEOTIDE SEQUENCE [LARGE SCALE GENOMIC DNA]</scope>
    <source>
        <strain evidence="1">BS1</strain>
    </source>
</reference>
<sequence>MQIRCFGNGSRQGTYILFIHLSKESSLNFGNFLGGKKIPLEPGFYLYIGSALNKKPSSMPLARRLVRHASRSNGKPAHEAREYMIRFFQKHQLATADLHPPANKKLHWHIDYLLDCPYARITTAFVIRSPLRLETAVSDLAASLDETCIIARKLGARDTRSGTHLLGIRDLDSCLEKLEHAIPLLCRNNRIPSSPTQ</sequence>
<protein>
    <recommendedName>
        <fullName evidence="2">DUF123 domain-containing protein</fullName>
    </recommendedName>
</protein>
<dbReference type="PANTHER" id="PTHR37460">
    <property type="entry name" value="ENDONUCLEASE III"/>
    <property type="match status" value="1"/>
</dbReference>
<dbReference type="CDD" id="cd10441">
    <property type="entry name" value="GIY-YIG_COG1833"/>
    <property type="match status" value="1"/>
</dbReference>
<gene>
    <name evidence="1" type="ordered locus">Cphamn1_0360</name>
</gene>
<dbReference type="AlphaFoldDB" id="B3ELJ8"/>
<dbReference type="KEGG" id="cpb:Cphamn1_0360"/>
<dbReference type="HOGENOM" id="CLU_115699_0_0_10"/>
<organism evidence="1">
    <name type="scientific">Chlorobium phaeobacteroides (strain BS1)</name>
    <dbReference type="NCBI Taxonomy" id="331678"/>
    <lineage>
        <taxon>Bacteria</taxon>
        <taxon>Pseudomonadati</taxon>
        <taxon>Chlorobiota</taxon>
        <taxon>Chlorobiia</taxon>
        <taxon>Chlorobiales</taxon>
        <taxon>Chlorobiaceae</taxon>
        <taxon>Chlorobium/Pelodictyon group</taxon>
        <taxon>Chlorobium</taxon>
    </lineage>
</organism>